<keyword evidence="4" id="KW-1185">Reference proteome</keyword>
<dbReference type="OrthoDB" id="10067503at2759"/>
<protein>
    <submittedName>
        <fullName evidence="3">Uncharacterized protein</fullName>
    </submittedName>
</protein>
<proteinExistence type="predicted"/>
<feature type="signal peptide" evidence="2">
    <location>
        <begin position="1"/>
        <end position="19"/>
    </location>
</feature>
<feature type="chain" id="PRO_5018289126" evidence="2">
    <location>
        <begin position="20"/>
        <end position="256"/>
    </location>
</feature>
<feature type="region of interest" description="Disordered" evidence="1">
    <location>
        <begin position="183"/>
        <end position="210"/>
    </location>
</feature>
<reference evidence="3 4" key="1">
    <citation type="submission" date="2018-11" db="EMBL/GenBank/DDBJ databases">
        <authorList>
            <consortium name="Pathogen Informatics"/>
        </authorList>
    </citation>
    <scope>NUCLEOTIDE SEQUENCE [LARGE SCALE GENOMIC DNA]</scope>
</reference>
<accession>A0A3P7IEW2</accession>
<evidence type="ECO:0000256" key="2">
    <source>
        <dbReference type="SAM" id="SignalP"/>
    </source>
</evidence>
<dbReference type="Proteomes" id="UP000270094">
    <property type="component" value="Unassembled WGS sequence"/>
</dbReference>
<sequence length="256" mass="28359">MCTFCTVLFILHTLFLTLFQTFRSISEGDCAPNVPSSVQIVEVSCESPAPTTSESIDLETALSVEQETSSEPPADASAGSSLFNCEWVDNLYFNSLAPLPEIVQEPYWKSMEKELIELRQQDAVTSKDLEESNIYMYSLQLSLCAMEEARWFNEMSKDPELSKLFNEIDPKFPLAVNHLPGDAEGCGPSTSEMTASNENLDKKAETPADSVVSCNNNPTFFLHKRRSIRRPQLHGSGNSLKRSDPTCAELAATALE</sequence>
<keyword evidence="2" id="KW-0732">Signal</keyword>
<dbReference type="EMBL" id="UYYB01020595">
    <property type="protein sequence ID" value="VDM71480.1"/>
    <property type="molecule type" value="Genomic_DNA"/>
</dbReference>
<feature type="compositionally biased region" description="Polar residues" evidence="1">
    <location>
        <begin position="188"/>
        <end position="198"/>
    </location>
</feature>
<evidence type="ECO:0000313" key="3">
    <source>
        <dbReference type="EMBL" id="VDM71480.1"/>
    </source>
</evidence>
<organism evidence="3 4">
    <name type="scientific">Strongylus vulgaris</name>
    <name type="common">Blood worm</name>
    <dbReference type="NCBI Taxonomy" id="40348"/>
    <lineage>
        <taxon>Eukaryota</taxon>
        <taxon>Metazoa</taxon>
        <taxon>Ecdysozoa</taxon>
        <taxon>Nematoda</taxon>
        <taxon>Chromadorea</taxon>
        <taxon>Rhabditida</taxon>
        <taxon>Rhabditina</taxon>
        <taxon>Rhabditomorpha</taxon>
        <taxon>Strongyloidea</taxon>
        <taxon>Strongylidae</taxon>
        <taxon>Strongylus</taxon>
    </lineage>
</organism>
<name>A0A3P7IEW2_STRVU</name>
<evidence type="ECO:0000256" key="1">
    <source>
        <dbReference type="SAM" id="MobiDB-lite"/>
    </source>
</evidence>
<gene>
    <name evidence="3" type="ORF">SVUK_LOCUS6478</name>
</gene>
<evidence type="ECO:0000313" key="4">
    <source>
        <dbReference type="Proteomes" id="UP000270094"/>
    </source>
</evidence>
<feature type="non-terminal residue" evidence="3">
    <location>
        <position position="256"/>
    </location>
</feature>
<dbReference type="AlphaFoldDB" id="A0A3P7IEW2"/>